<evidence type="ECO:0000313" key="3">
    <source>
        <dbReference type="Proteomes" id="UP000756860"/>
    </source>
</evidence>
<keyword evidence="1" id="KW-0812">Transmembrane</keyword>
<protein>
    <submittedName>
        <fullName evidence="2">Uncharacterized protein</fullName>
    </submittedName>
</protein>
<comment type="caution">
    <text evidence="2">The sequence shown here is derived from an EMBL/GenBank/DDBJ whole genome shotgun (WGS) entry which is preliminary data.</text>
</comment>
<proteinExistence type="predicted"/>
<sequence>MMEKIYESFWGIITLVFGIGVILYIMSAISLFSYITILEIIQLNYKNYLVSLYITSVVLGCADSMRFNLDRLVIVESKELTTSLICQTFCSSLILSVFMGPVSTLLIIKSGLKQNKQDGIVELEYRKNSLKANYNDGQNA</sequence>
<name>A0ABS5SEF0_9BACT</name>
<keyword evidence="3" id="KW-1185">Reference proteome</keyword>
<keyword evidence="1" id="KW-0472">Membrane</keyword>
<organism evidence="2 3">
    <name type="scientific">Geomobilimonas luticola</name>
    <dbReference type="NCBI Taxonomy" id="1114878"/>
    <lineage>
        <taxon>Bacteria</taxon>
        <taxon>Pseudomonadati</taxon>
        <taxon>Thermodesulfobacteriota</taxon>
        <taxon>Desulfuromonadia</taxon>
        <taxon>Geobacterales</taxon>
        <taxon>Geobacteraceae</taxon>
        <taxon>Geomobilimonas</taxon>
    </lineage>
</organism>
<reference evidence="2 3" key="1">
    <citation type="submission" date="2021-05" db="EMBL/GenBank/DDBJ databases">
        <title>The draft genome of Geobacter luticola JCM 17780.</title>
        <authorList>
            <person name="Xu Z."/>
            <person name="Masuda Y."/>
            <person name="Itoh H."/>
            <person name="Senoo K."/>
        </authorList>
    </citation>
    <scope>NUCLEOTIDE SEQUENCE [LARGE SCALE GENOMIC DNA]</scope>
    <source>
        <strain evidence="2 3">JCM 17780</strain>
    </source>
</reference>
<dbReference type="RefSeq" id="WP_214175757.1">
    <property type="nucleotide sequence ID" value="NZ_JAHCVK010000005.1"/>
</dbReference>
<gene>
    <name evidence="2" type="ORF">KI810_11850</name>
</gene>
<keyword evidence="1" id="KW-1133">Transmembrane helix</keyword>
<dbReference type="EMBL" id="JAHCVK010000005">
    <property type="protein sequence ID" value="MBT0653753.1"/>
    <property type="molecule type" value="Genomic_DNA"/>
</dbReference>
<evidence type="ECO:0000313" key="2">
    <source>
        <dbReference type="EMBL" id="MBT0653753.1"/>
    </source>
</evidence>
<feature type="transmembrane region" description="Helical" evidence="1">
    <location>
        <begin position="85"/>
        <end position="108"/>
    </location>
</feature>
<dbReference type="Proteomes" id="UP000756860">
    <property type="component" value="Unassembled WGS sequence"/>
</dbReference>
<feature type="transmembrane region" description="Helical" evidence="1">
    <location>
        <begin position="47"/>
        <end position="65"/>
    </location>
</feature>
<evidence type="ECO:0000256" key="1">
    <source>
        <dbReference type="SAM" id="Phobius"/>
    </source>
</evidence>
<feature type="transmembrane region" description="Helical" evidence="1">
    <location>
        <begin position="12"/>
        <end position="35"/>
    </location>
</feature>
<accession>A0ABS5SEF0</accession>